<dbReference type="InterPro" id="IPR043502">
    <property type="entry name" value="DNA/RNA_pol_sf"/>
</dbReference>
<evidence type="ECO:0000259" key="1">
    <source>
        <dbReference type="PROSITE" id="PS50878"/>
    </source>
</evidence>
<keyword evidence="3" id="KW-1185">Reference proteome</keyword>
<dbReference type="Proteomes" id="UP000694548">
    <property type="component" value="Chromosome sgr12"/>
</dbReference>
<dbReference type="Ensembl" id="ENSNFUT00015056730.1">
    <property type="protein sequence ID" value="ENSNFUP00015054432.1"/>
    <property type="gene ID" value="ENSNFUG00015025266.1"/>
</dbReference>
<dbReference type="AlphaFoldDB" id="A0A8C6W0R4"/>
<dbReference type="PANTHER" id="PTHR33332">
    <property type="entry name" value="REVERSE TRANSCRIPTASE DOMAIN-CONTAINING PROTEIN"/>
    <property type="match status" value="1"/>
</dbReference>
<dbReference type="CDD" id="cd01650">
    <property type="entry name" value="RT_nLTR_like"/>
    <property type="match status" value="1"/>
</dbReference>
<dbReference type="InterPro" id="IPR000477">
    <property type="entry name" value="RT_dom"/>
</dbReference>
<accession>A0A8C6W0R4</accession>
<reference evidence="2" key="3">
    <citation type="submission" date="2025-09" db="UniProtKB">
        <authorList>
            <consortium name="Ensembl"/>
        </authorList>
    </citation>
    <scope>IDENTIFICATION</scope>
</reference>
<feature type="domain" description="Reverse transcriptase" evidence="1">
    <location>
        <begin position="232"/>
        <end position="507"/>
    </location>
</feature>
<dbReference type="PROSITE" id="PS50878">
    <property type="entry name" value="RT_POL"/>
    <property type="match status" value="1"/>
</dbReference>
<proteinExistence type="predicted"/>
<name>A0A8C6W0R4_NOTFU</name>
<protein>
    <recommendedName>
        <fullName evidence="1">Reverse transcriptase domain-containing protein</fullName>
    </recommendedName>
</protein>
<dbReference type="Pfam" id="PF00078">
    <property type="entry name" value="RVT_1"/>
    <property type="match status" value="1"/>
</dbReference>
<dbReference type="SUPFAM" id="SSF56672">
    <property type="entry name" value="DNA/RNA polymerases"/>
    <property type="match status" value="1"/>
</dbReference>
<reference evidence="2" key="1">
    <citation type="submission" date="2014-08" db="EMBL/GenBank/DDBJ databases">
        <authorList>
            <person name="Senf B."/>
            <person name="Petzold A."/>
            <person name="Downie B.R."/>
            <person name="Koch P."/>
            <person name="Platzer M."/>
        </authorList>
    </citation>
    <scope>NUCLEOTIDE SEQUENCE [LARGE SCALE GENOMIC DNA]</scope>
    <source>
        <strain evidence="2">GRZ</strain>
    </source>
</reference>
<dbReference type="GeneTree" id="ENSGT01150000286909"/>
<evidence type="ECO:0000313" key="2">
    <source>
        <dbReference type="Ensembl" id="ENSNFUP00015054432.1"/>
    </source>
</evidence>
<sequence length="676" mass="75172">MVSSRFLNESTASNFSAAFYPPCSSDNDPDSLTSQFNKHCLSILDNVCPVRTRSVMAVNSTPWFNDSLKRQCRKIEPLWKKTHLHVHLLHLKDLLTSFTFAVRDARVSYFSNLVSQSKGNPKVLFNTISSTVSPATPTASIHSVTDCENFLSFFVDKVNKVRSSISPSALSPPLPTPTRPIILDSFAHVSLPELTKLVNSVKTSACPLDILPSLFKSAFQSMGPSVFSIINVSLVSGQVPAYFKNAVIHPLLKKPSLDPSLHSSFRPISKLPFISKILEKVVAKQLTAALDGHNIYDSFQSGFRRAHSTETALLGVSNDLLTHSDAGDCSVLVLLDLTKAFDTVDHLLLLERLRDWVGLSATALQWLSSYLSERSFSVAVTKFRSSTPSLTHGVPQGSVLGPLLFLLYLLPLQHILSSFKGISYHLYADNTQLYISFKSHEMSKLQLLCTCLDSIKTWMAGSFLQLKEDKTEILICAPDKLVPKVRDSLGQLASHTKPSIRNLGVTFDPALTLDSHVSSLVRSYFFHLRNIAKLSPILPHSELETVIYTFISSHLDFSNSLFTCLSRTSLNRVQVAQNACARLLTNSFKHTYITLLLLQLHWLPVNFRVHFNILFLVYRALHGQAPSYIGDLLTPYTPSRSLRSSDQSLLVVQHQAKAKGDRSFAVVAPRLWNSHP</sequence>
<organism evidence="2 3">
    <name type="scientific">Nothobranchius furzeri</name>
    <name type="common">Turquoise killifish</name>
    <dbReference type="NCBI Taxonomy" id="105023"/>
    <lineage>
        <taxon>Eukaryota</taxon>
        <taxon>Metazoa</taxon>
        <taxon>Chordata</taxon>
        <taxon>Craniata</taxon>
        <taxon>Vertebrata</taxon>
        <taxon>Euteleostomi</taxon>
        <taxon>Actinopterygii</taxon>
        <taxon>Neopterygii</taxon>
        <taxon>Teleostei</taxon>
        <taxon>Neoteleostei</taxon>
        <taxon>Acanthomorphata</taxon>
        <taxon>Ovalentaria</taxon>
        <taxon>Atherinomorphae</taxon>
        <taxon>Cyprinodontiformes</taxon>
        <taxon>Nothobranchiidae</taxon>
        <taxon>Nothobranchius</taxon>
    </lineage>
</organism>
<evidence type="ECO:0000313" key="3">
    <source>
        <dbReference type="Proteomes" id="UP000694548"/>
    </source>
</evidence>
<reference evidence="2" key="2">
    <citation type="submission" date="2025-08" db="UniProtKB">
        <authorList>
            <consortium name="Ensembl"/>
        </authorList>
    </citation>
    <scope>IDENTIFICATION</scope>
</reference>